<dbReference type="Proteomes" id="UP001597533">
    <property type="component" value="Unassembled WGS sequence"/>
</dbReference>
<evidence type="ECO:0000313" key="1">
    <source>
        <dbReference type="EMBL" id="MFD2824390.1"/>
    </source>
</evidence>
<dbReference type="EMBL" id="JBHUOV010000008">
    <property type="protein sequence ID" value="MFD2824390.1"/>
    <property type="molecule type" value="Genomic_DNA"/>
</dbReference>
<accession>A0ABW5WR01</accession>
<gene>
    <name evidence="1" type="ORF">ACFS5M_11980</name>
</gene>
<dbReference type="InterPro" id="IPR025324">
    <property type="entry name" value="DUF4230"/>
</dbReference>
<protein>
    <submittedName>
        <fullName evidence="1">DUF4230 domain-containing protein</fullName>
    </submittedName>
</protein>
<sequence length="204" mass="23461">MRKILFGVIITLVVLFTFKYCGEAQEHKIVLQESSTLIQEQINNVGKLVVTEGHFSEVFNYKNSKEIFGAYFTSDKKALVVVNAKVTIAYDLSKIEFKVDKLNKTLTILSVPQEEINISPDLEYYDIQSDFFNPFEAQDYNDIKETVKASLIKKLEASDLKKNAKNRLISELSKFYILTNSLGWTLQYNETSISKVDELHRIKL</sequence>
<dbReference type="Pfam" id="PF14014">
    <property type="entry name" value="DUF4230"/>
    <property type="match status" value="1"/>
</dbReference>
<dbReference type="RefSeq" id="WP_183490275.1">
    <property type="nucleotide sequence ID" value="NZ_JBHUOV010000008.1"/>
</dbReference>
<proteinExistence type="predicted"/>
<reference evidence="2" key="1">
    <citation type="journal article" date="2019" name="Int. J. Syst. Evol. Microbiol.">
        <title>The Global Catalogue of Microorganisms (GCM) 10K type strain sequencing project: providing services to taxonomists for standard genome sequencing and annotation.</title>
        <authorList>
            <consortium name="The Broad Institute Genomics Platform"/>
            <consortium name="The Broad Institute Genome Sequencing Center for Infectious Disease"/>
            <person name="Wu L."/>
            <person name="Ma J."/>
        </authorList>
    </citation>
    <scope>NUCLEOTIDE SEQUENCE [LARGE SCALE GENOMIC DNA]</scope>
    <source>
        <strain evidence="2">KCTC 32141</strain>
    </source>
</reference>
<keyword evidence="2" id="KW-1185">Reference proteome</keyword>
<evidence type="ECO:0000313" key="2">
    <source>
        <dbReference type="Proteomes" id="UP001597533"/>
    </source>
</evidence>
<organism evidence="1 2">
    <name type="scientific">Lacinutrix iliipiscaria</name>
    <dbReference type="NCBI Taxonomy" id="1230532"/>
    <lineage>
        <taxon>Bacteria</taxon>
        <taxon>Pseudomonadati</taxon>
        <taxon>Bacteroidota</taxon>
        <taxon>Flavobacteriia</taxon>
        <taxon>Flavobacteriales</taxon>
        <taxon>Flavobacteriaceae</taxon>
        <taxon>Lacinutrix</taxon>
    </lineage>
</organism>
<name>A0ABW5WR01_9FLAO</name>
<comment type="caution">
    <text evidence="1">The sequence shown here is derived from an EMBL/GenBank/DDBJ whole genome shotgun (WGS) entry which is preliminary data.</text>
</comment>